<keyword evidence="4" id="KW-1185">Reference proteome</keyword>
<accession>D5UE98</accession>
<keyword evidence="2" id="KW-0472">Membrane</keyword>
<evidence type="ECO:0000256" key="2">
    <source>
        <dbReference type="SAM" id="Phobius"/>
    </source>
</evidence>
<dbReference type="Proteomes" id="UP000000849">
    <property type="component" value="Chromosome"/>
</dbReference>
<sequence>MTDDLTARLERALHVQEHHERDLQPDPATLAGLHARVARVRRGRTVSWAAVAAAAVGVLGVGGWFGLQDRTTPEPADPPTPTVSATPSPTPEPSAVASAPAAPLVPVTLPGMPPMYEPPEGLLEQTGPGWFLTLYTSTLYEPLPGDGQRNALVLSAPTGELYHLADLGGYTRLLRWDTPGTARLEINHDGAGGRLVTVDLTTGGLTYDDRVPDGAEWLGTAGADELWLAQGLQGSQGTLYVLPPDGPVRSVPTRLDRAVVSPDGRTILGRPSGEPIEALDVATGRHTAVPSPAGQSCDIVDWIDATGVMAACVDTPPEPLEERWNYDEHDGQVVRLDATGGPAQTLTTLRADGVVPAAGAHVRDGVLVTTAYPQLSSTPDSCYDVCVGGAYLWDGGDVRPVVPAQDLGGDVCEVHAASTGLLLRTGAQCYEWVGDQWWLVDEATGAARLVGPVVGDELGLAPVWVVERG</sequence>
<dbReference type="KEGG" id="cfl:Cfla_3706"/>
<dbReference type="EMBL" id="CP001964">
    <property type="protein sequence ID" value="ADG76574.1"/>
    <property type="molecule type" value="Genomic_DNA"/>
</dbReference>
<evidence type="ECO:0000313" key="3">
    <source>
        <dbReference type="EMBL" id="ADG76574.1"/>
    </source>
</evidence>
<feature type="compositionally biased region" description="Low complexity" evidence="1">
    <location>
        <begin position="82"/>
        <end position="99"/>
    </location>
</feature>
<proteinExistence type="predicted"/>
<evidence type="ECO:0000256" key="1">
    <source>
        <dbReference type="SAM" id="MobiDB-lite"/>
    </source>
</evidence>
<dbReference type="AlphaFoldDB" id="D5UE98"/>
<protein>
    <submittedName>
        <fullName evidence="3">Uncharacterized protein</fullName>
    </submittedName>
</protein>
<feature type="transmembrane region" description="Helical" evidence="2">
    <location>
        <begin position="46"/>
        <end position="67"/>
    </location>
</feature>
<name>D5UE98_CELFN</name>
<dbReference type="HOGENOM" id="CLU_582280_0_0_11"/>
<organism evidence="3 4">
    <name type="scientific">Cellulomonas flavigena (strain ATCC 482 / DSM 20109 / BCRC 11376 / JCM 18109 / NBRC 3775 / NCIMB 8073 / NRS 134)</name>
    <dbReference type="NCBI Taxonomy" id="446466"/>
    <lineage>
        <taxon>Bacteria</taxon>
        <taxon>Bacillati</taxon>
        <taxon>Actinomycetota</taxon>
        <taxon>Actinomycetes</taxon>
        <taxon>Micrococcales</taxon>
        <taxon>Cellulomonadaceae</taxon>
        <taxon>Cellulomonas</taxon>
    </lineage>
</organism>
<gene>
    <name evidence="3" type="ordered locus">Cfla_3706</name>
</gene>
<keyword evidence="2" id="KW-1133">Transmembrane helix</keyword>
<dbReference type="SUPFAM" id="SSF69304">
    <property type="entry name" value="Tricorn protease N-terminal domain"/>
    <property type="match status" value="1"/>
</dbReference>
<reference evidence="3 4" key="1">
    <citation type="journal article" date="2010" name="Stand. Genomic Sci.">
        <title>Complete genome sequence of Cellulomonas flavigena type strain (134).</title>
        <authorList>
            <person name="Abt B."/>
            <person name="Foster B."/>
            <person name="Lapidus A."/>
            <person name="Clum A."/>
            <person name="Sun H."/>
            <person name="Pukall R."/>
            <person name="Lucas S."/>
            <person name="Glavina Del Rio T."/>
            <person name="Nolan M."/>
            <person name="Tice H."/>
            <person name="Cheng J.F."/>
            <person name="Pitluck S."/>
            <person name="Liolios K."/>
            <person name="Ivanova N."/>
            <person name="Mavromatis K."/>
            <person name="Ovchinnikova G."/>
            <person name="Pati A."/>
            <person name="Goodwin L."/>
            <person name="Chen A."/>
            <person name="Palaniappan K."/>
            <person name="Land M."/>
            <person name="Hauser L."/>
            <person name="Chang Y.J."/>
            <person name="Jeffries C.D."/>
            <person name="Rohde M."/>
            <person name="Goker M."/>
            <person name="Woyke T."/>
            <person name="Bristow J."/>
            <person name="Eisen J.A."/>
            <person name="Markowitz V."/>
            <person name="Hugenholtz P."/>
            <person name="Kyrpides N.C."/>
            <person name="Klenk H.P."/>
        </authorList>
    </citation>
    <scope>NUCLEOTIDE SEQUENCE [LARGE SCALE GENOMIC DNA]</scope>
    <source>
        <strain evidence="4">ATCC 482 / DSM 20109 / BCRC 11376 / JCM 18109 / NBRC 3775 / NCIMB 8073 / NRS 134</strain>
    </source>
</reference>
<dbReference type="OrthoDB" id="4823400at2"/>
<evidence type="ECO:0000313" key="4">
    <source>
        <dbReference type="Proteomes" id="UP000000849"/>
    </source>
</evidence>
<feature type="region of interest" description="Disordered" evidence="1">
    <location>
        <begin position="69"/>
        <end position="99"/>
    </location>
</feature>
<dbReference type="RefSeq" id="WP_013118901.1">
    <property type="nucleotide sequence ID" value="NC_014151.1"/>
</dbReference>
<keyword evidence="2" id="KW-0812">Transmembrane</keyword>
<dbReference type="STRING" id="446466.Cfla_3706"/>